<evidence type="ECO:0000313" key="2">
    <source>
        <dbReference type="EMBL" id="AII13925.1"/>
    </source>
</evidence>
<dbReference type="Gene3D" id="3.90.550.10">
    <property type="entry name" value="Spore Coat Polysaccharide Biosynthesis Protein SpsA, Chain A"/>
    <property type="match status" value="1"/>
</dbReference>
<dbReference type="InterPro" id="IPR050793">
    <property type="entry name" value="CMP-NeuNAc_synthase"/>
</dbReference>
<sequence>MMYKNKTFLAIIPARGGSKRLPRKNILDLCGKPLIAWSIEAGLKSKYIDKIVVSSDDDEILDISVKFGADTIKRPSELASDTSTTFDAIKHSIDNLEHYDYVVLLQPTSPLRNEKHIDDAIDLLDTKKADFIISVCECEHSPLWTNTLSENLKFDNFLDRKIINTRSQDLTKFYRLNGSIFIANTDKFLHNRSFYGAKNSFAFIMPQIYSIDIDTELDFEISKVIADKQINKWGGVESNLKPLNSQLSIQYFKSLNAA</sequence>
<name>A0A076F6I9_9BACT</name>
<dbReference type="InterPro" id="IPR003329">
    <property type="entry name" value="Cytidylyl_trans"/>
</dbReference>
<dbReference type="CDD" id="cd02513">
    <property type="entry name" value="CMP-NeuAc_Synthase"/>
    <property type="match status" value="1"/>
</dbReference>
<dbReference type="KEGG" id="caj:CIG1485E_0045"/>
<gene>
    <name evidence="2" type="ORF">CIG1485E_0045</name>
</gene>
<dbReference type="HOGENOM" id="CLU_042930_1_0_7"/>
<dbReference type="EMBL" id="CP009043">
    <property type="protein sequence ID" value="AII13925.1"/>
    <property type="molecule type" value="Genomic_DNA"/>
</dbReference>
<protein>
    <submittedName>
        <fullName evidence="2">CMP-N-acetylneuraminic acid synthetase</fullName>
    </submittedName>
</protein>
<accession>A0A076F6I9</accession>
<dbReference type="PANTHER" id="PTHR21485:SF6">
    <property type="entry name" value="N-ACYLNEURAMINATE CYTIDYLYLTRANSFERASE-RELATED"/>
    <property type="match status" value="1"/>
</dbReference>
<comment type="similarity">
    <text evidence="1">Belongs to the CMP-NeuNAc synthase family.</text>
</comment>
<dbReference type="PANTHER" id="PTHR21485">
    <property type="entry name" value="HAD SUPERFAMILY MEMBERS CMAS AND KDSC"/>
    <property type="match status" value="1"/>
</dbReference>
<dbReference type="SUPFAM" id="SSF53448">
    <property type="entry name" value="Nucleotide-diphospho-sugar transferases"/>
    <property type="match status" value="1"/>
</dbReference>
<evidence type="ECO:0000313" key="3">
    <source>
        <dbReference type="Proteomes" id="UP000028486"/>
    </source>
</evidence>
<evidence type="ECO:0000256" key="1">
    <source>
        <dbReference type="ARBA" id="ARBA00010726"/>
    </source>
</evidence>
<dbReference type="Pfam" id="PF02348">
    <property type="entry name" value="CTP_transf_3"/>
    <property type="match status" value="1"/>
</dbReference>
<dbReference type="Proteomes" id="UP000028486">
    <property type="component" value="Chromosome"/>
</dbReference>
<proteinExistence type="inferred from homology"/>
<reference evidence="3" key="1">
    <citation type="journal article" date="2014" name="Genome Announc.">
        <title>Complete Genome Sequence of Campylobacter iguaniorum Strain 1485ET, Isolated from a Bearded Dragon (Pogona vitticeps).</title>
        <authorList>
            <person name="Gilbert M.J."/>
            <person name="Miller W.G."/>
            <person name="Yee E."/>
            <person name="Kik M."/>
            <person name="Wagenaar J.A."/>
            <person name="Duim B."/>
        </authorList>
    </citation>
    <scope>NUCLEOTIDE SEQUENCE [LARGE SCALE GENOMIC DNA]</scope>
    <source>
        <strain evidence="3">1485E</strain>
    </source>
</reference>
<keyword evidence="3" id="KW-1185">Reference proteome</keyword>
<dbReference type="AlphaFoldDB" id="A0A076F6I9"/>
<organism evidence="2 3">
    <name type="scientific">Campylobacter iguaniorum</name>
    <dbReference type="NCBI Taxonomy" id="1244531"/>
    <lineage>
        <taxon>Bacteria</taxon>
        <taxon>Pseudomonadati</taxon>
        <taxon>Campylobacterota</taxon>
        <taxon>Epsilonproteobacteria</taxon>
        <taxon>Campylobacterales</taxon>
        <taxon>Campylobacteraceae</taxon>
        <taxon>Campylobacter</taxon>
    </lineage>
</organism>
<dbReference type="GO" id="GO:0008781">
    <property type="term" value="F:N-acylneuraminate cytidylyltransferase activity"/>
    <property type="evidence" value="ECO:0007669"/>
    <property type="project" value="TreeGrafter"/>
</dbReference>
<dbReference type="InterPro" id="IPR029044">
    <property type="entry name" value="Nucleotide-diphossugar_trans"/>
</dbReference>
<dbReference type="eggNOG" id="COG1083">
    <property type="taxonomic scope" value="Bacteria"/>
</dbReference>